<keyword evidence="9" id="KW-1185">Reference proteome</keyword>
<accession>E4TZZ6</accession>
<name>E4TZZ6_SULKY</name>
<dbReference type="SUPFAM" id="SSF55120">
    <property type="entry name" value="Pseudouridine synthase"/>
    <property type="match status" value="1"/>
</dbReference>
<dbReference type="InterPro" id="IPR006224">
    <property type="entry name" value="PsdUridine_synth_RluA-like_CS"/>
</dbReference>
<evidence type="ECO:0000256" key="5">
    <source>
        <dbReference type="ARBA" id="ARBA00033164"/>
    </source>
</evidence>
<comment type="catalytic activity">
    <reaction evidence="1">
        <text>a uridine in RNA = a pseudouridine in RNA</text>
        <dbReference type="Rhea" id="RHEA:48348"/>
        <dbReference type="Rhea" id="RHEA-COMP:12068"/>
        <dbReference type="Rhea" id="RHEA-COMP:12069"/>
        <dbReference type="ChEBI" id="CHEBI:65314"/>
        <dbReference type="ChEBI" id="CHEBI:65315"/>
    </reaction>
</comment>
<dbReference type="InterPro" id="IPR006145">
    <property type="entry name" value="PsdUridine_synth_RsuA/RluA"/>
</dbReference>
<dbReference type="eggNOG" id="COG0564">
    <property type="taxonomic scope" value="Bacteria"/>
</dbReference>
<dbReference type="Gene3D" id="3.30.2350.10">
    <property type="entry name" value="Pseudouridine synthase"/>
    <property type="match status" value="1"/>
</dbReference>
<dbReference type="STRING" id="709032.Sulku_0494"/>
<evidence type="ECO:0000259" key="7">
    <source>
        <dbReference type="Pfam" id="PF00849"/>
    </source>
</evidence>
<dbReference type="GO" id="GO:0009982">
    <property type="term" value="F:pseudouridine synthase activity"/>
    <property type="evidence" value="ECO:0007669"/>
    <property type="project" value="InterPro"/>
</dbReference>
<dbReference type="AlphaFoldDB" id="E4TZZ6"/>
<dbReference type="CDD" id="cd02869">
    <property type="entry name" value="PseudoU_synth_RluA_like"/>
    <property type="match status" value="1"/>
</dbReference>
<keyword evidence="6" id="KW-0694">RNA-binding</keyword>
<organism evidence="8 9">
    <name type="scientific">Sulfuricurvum kujiense (strain ATCC BAA-921 / DSM 16994 / JCM 11577 / YK-1)</name>
    <dbReference type="NCBI Taxonomy" id="709032"/>
    <lineage>
        <taxon>Bacteria</taxon>
        <taxon>Pseudomonadati</taxon>
        <taxon>Campylobacterota</taxon>
        <taxon>Epsilonproteobacteria</taxon>
        <taxon>Campylobacterales</taxon>
        <taxon>Sulfurimonadaceae</taxon>
        <taxon>Sulfuricurvum</taxon>
    </lineage>
</organism>
<dbReference type="InterPro" id="IPR050188">
    <property type="entry name" value="RluA_PseudoU_synthase"/>
</dbReference>
<proteinExistence type="inferred from homology"/>
<reference evidence="8 9" key="1">
    <citation type="journal article" date="2012" name="Stand. Genomic Sci.">
        <title>Complete genome sequence of the sulfur compounds oxidizing chemolithoautotroph Sulfuricurvum kujiense type strain (YK-1(T)).</title>
        <authorList>
            <person name="Han C."/>
            <person name="Kotsyurbenko O."/>
            <person name="Chertkov O."/>
            <person name="Held B."/>
            <person name="Lapidus A."/>
            <person name="Nolan M."/>
            <person name="Lucas S."/>
            <person name="Hammon N."/>
            <person name="Deshpande S."/>
            <person name="Cheng J.F."/>
            <person name="Tapia R."/>
            <person name="Goodwin L.A."/>
            <person name="Pitluck S."/>
            <person name="Liolios K."/>
            <person name="Pagani I."/>
            <person name="Ivanova N."/>
            <person name="Mavromatis K."/>
            <person name="Mikhailova N."/>
            <person name="Pati A."/>
            <person name="Chen A."/>
            <person name="Palaniappan K."/>
            <person name="Land M."/>
            <person name="Hauser L."/>
            <person name="Chang Y.J."/>
            <person name="Jeffries C.D."/>
            <person name="Brambilla E.M."/>
            <person name="Rohde M."/>
            <person name="Spring S."/>
            <person name="Sikorski J."/>
            <person name="Goker M."/>
            <person name="Woyke T."/>
            <person name="Bristow J."/>
            <person name="Eisen J.A."/>
            <person name="Markowitz V."/>
            <person name="Hugenholtz P."/>
            <person name="Kyrpides N.C."/>
            <person name="Klenk H.P."/>
            <person name="Detter J.C."/>
        </authorList>
    </citation>
    <scope>NUCLEOTIDE SEQUENCE [LARGE SCALE GENOMIC DNA]</scope>
    <source>
        <strain evidence="9">ATCC BAA-921 / DSM 16994 / JCM 11577 / YK-1</strain>
    </source>
</reference>
<dbReference type="Pfam" id="PF00849">
    <property type="entry name" value="PseudoU_synth_2"/>
    <property type="match status" value="1"/>
</dbReference>
<dbReference type="KEGG" id="sku:Sulku_0494"/>
<dbReference type="GO" id="GO:0000455">
    <property type="term" value="P:enzyme-directed rRNA pseudouridine synthesis"/>
    <property type="evidence" value="ECO:0007669"/>
    <property type="project" value="TreeGrafter"/>
</dbReference>
<dbReference type="PROSITE" id="PS01129">
    <property type="entry name" value="PSI_RLU"/>
    <property type="match status" value="1"/>
</dbReference>
<evidence type="ECO:0000256" key="2">
    <source>
        <dbReference type="ARBA" id="ARBA00010876"/>
    </source>
</evidence>
<evidence type="ECO:0000313" key="9">
    <source>
        <dbReference type="Proteomes" id="UP000008721"/>
    </source>
</evidence>
<dbReference type="PANTHER" id="PTHR21600:SF44">
    <property type="entry name" value="RIBOSOMAL LARGE SUBUNIT PSEUDOURIDINE SYNTHASE D"/>
    <property type="match status" value="1"/>
</dbReference>
<dbReference type="PANTHER" id="PTHR21600">
    <property type="entry name" value="MITOCHONDRIAL RNA PSEUDOURIDINE SYNTHASE"/>
    <property type="match status" value="1"/>
</dbReference>
<dbReference type="GO" id="GO:0140098">
    <property type="term" value="F:catalytic activity, acting on RNA"/>
    <property type="evidence" value="ECO:0007669"/>
    <property type="project" value="UniProtKB-ARBA"/>
</dbReference>
<dbReference type="EMBL" id="CP002355">
    <property type="protein sequence ID" value="ADR33161.1"/>
    <property type="molecule type" value="Genomic_DNA"/>
</dbReference>
<dbReference type="OrthoDB" id="128480at2"/>
<evidence type="ECO:0000256" key="6">
    <source>
        <dbReference type="PROSITE-ProRule" id="PRU00182"/>
    </source>
</evidence>
<dbReference type="RefSeq" id="WP_013459358.1">
    <property type="nucleotide sequence ID" value="NC_014762.1"/>
</dbReference>
<dbReference type="HOGENOM" id="CLU_016902_9_0_7"/>
<evidence type="ECO:0000313" key="8">
    <source>
        <dbReference type="EMBL" id="ADR33161.1"/>
    </source>
</evidence>
<keyword evidence="3" id="KW-0413">Isomerase</keyword>
<dbReference type="Proteomes" id="UP000008721">
    <property type="component" value="Chromosome"/>
</dbReference>
<comment type="similarity">
    <text evidence="2">Belongs to the pseudouridine synthase RluA family.</text>
</comment>
<evidence type="ECO:0000256" key="4">
    <source>
        <dbReference type="ARBA" id="ARBA00031870"/>
    </source>
</evidence>
<dbReference type="GO" id="GO:0003723">
    <property type="term" value="F:RNA binding"/>
    <property type="evidence" value="ECO:0007669"/>
    <property type="project" value="UniProtKB-KW"/>
</dbReference>
<sequence>MEKPKAYKLLAEQEGISNSEAKSLIDRGLVYVGNSKVMIARGEISPKTVFIVQKVEKVRPIFENDDLIVVDKPAFVNSDEIERQFKGSQLLHRLDRETSGVLMLVKNEEFRLKAIQEFKKDNVYKEYVAWVEGLVSEPFVVDQPLITEKKGNKAYTKVAKKGKPAITEVTPLEVSGKKTKVQLIIHHGRTHQIRAHMKFAQHPIIGDESYGGRQSKRVMLHAKKVTLLGQTFEAPEPKVFGHFGS</sequence>
<dbReference type="PROSITE" id="PS50889">
    <property type="entry name" value="S4"/>
    <property type="match status" value="1"/>
</dbReference>
<dbReference type="InterPro" id="IPR020103">
    <property type="entry name" value="PsdUridine_synth_cat_dom_sf"/>
</dbReference>
<gene>
    <name evidence="8" type="ordered locus">Sulku_0494</name>
</gene>
<evidence type="ECO:0000256" key="3">
    <source>
        <dbReference type="ARBA" id="ARBA00023235"/>
    </source>
</evidence>
<feature type="domain" description="Pseudouridine synthase RsuA/RluA-like" evidence="7">
    <location>
        <begin position="89"/>
        <end position="197"/>
    </location>
</feature>
<protein>
    <recommendedName>
        <fullName evidence="4">RNA pseudouridylate synthase</fullName>
    </recommendedName>
    <alternativeName>
        <fullName evidence="5">RNA-uridine isomerase</fullName>
    </alternativeName>
</protein>
<evidence type="ECO:0000256" key="1">
    <source>
        <dbReference type="ARBA" id="ARBA00000073"/>
    </source>
</evidence>